<dbReference type="InterPro" id="IPR051448">
    <property type="entry name" value="CdaR-like_regulators"/>
</dbReference>
<dbReference type="InterPro" id="IPR042070">
    <property type="entry name" value="PucR_C-HTH_sf"/>
</dbReference>
<comment type="caution">
    <text evidence="3">The sequence shown here is derived from an EMBL/GenBank/DDBJ whole genome shotgun (WGS) entry which is preliminary data.</text>
</comment>
<feature type="domain" description="Purine catabolism PurC-like" evidence="1">
    <location>
        <begin position="3"/>
        <end position="121"/>
    </location>
</feature>
<dbReference type="PANTHER" id="PTHR33744">
    <property type="entry name" value="CARBOHYDRATE DIACID REGULATOR"/>
    <property type="match status" value="1"/>
</dbReference>
<evidence type="ECO:0000259" key="2">
    <source>
        <dbReference type="Pfam" id="PF13556"/>
    </source>
</evidence>
<name>A0A429Y760_9BACI</name>
<evidence type="ECO:0000313" key="4">
    <source>
        <dbReference type="Proteomes" id="UP000287156"/>
    </source>
</evidence>
<dbReference type="Gene3D" id="1.10.10.2840">
    <property type="entry name" value="PucR C-terminal helix-turn-helix domain"/>
    <property type="match status" value="1"/>
</dbReference>
<evidence type="ECO:0000313" key="3">
    <source>
        <dbReference type="EMBL" id="RST77289.1"/>
    </source>
</evidence>
<dbReference type="InterPro" id="IPR012914">
    <property type="entry name" value="PucR_dom"/>
</dbReference>
<evidence type="ECO:0000259" key="1">
    <source>
        <dbReference type="Pfam" id="PF07905"/>
    </source>
</evidence>
<keyword evidence="4" id="KW-1185">Reference proteome</keyword>
<gene>
    <name evidence="3" type="ORF">D4T97_002020</name>
</gene>
<dbReference type="Pfam" id="PF13556">
    <property type="entry name" value="HTH_30"/>
    <property type="match status" value="1"/>
</dbReference>
<accession>A0A429Y760</accession>
<dbReference type="InterPro" id="IPR025736">
    <property type="entry name" value="PucR_C-HTH_dom"/>
</dbReference>
<proteinExistence type="predicted"/>
<dbReference type="EMBL" id="QYTV02000001">
    <property type="protein sequence ID" value="RST77289.1"/>
    <property type="molecule type" value="Genomic_DNA"/>
</dbReference>
<dbReference type="AlphaFoldDB" id="A0A429Y760"/>
<organism evidence="3 4">
    <name type="scientific">Siminovitchia acidinfaciens</name>
    <dbReference type="NCBI Taxonomy" id="2321395"/>
    <lineage>
        <taxon>Bacteria</taxon>
        <taxon>Bacillati</taxon>
        <taxon>Bacillota</taxon>
        <taxon>Bacilli</taxon>
        <taxon>Bacillales</taxon>
        <taxon>Bacillaceae</taxon>
        <taxon>Siminovitchia</taxon>
    </lineage>
</organism>
<protein>
    <submittedName>
        <fullName evidence="3">PucR family transcriptional regulator</fullName>
    </submittedName>
</protein>
<dbReference type="PANTHER" id="PTHR33744:SF1">
    <property type="entry name" value="DNA-BINDING TRANSCRIPTIONAL ACTIVATOR ADER"/>
    <property type="match status" value="1"/>
</dbReference>
<dbReference type="Proteomes" id="UP000287156">
    <property type="component" value="Unassembled WGS sequence"/>
</dbReference>
<feature type="domain" description="PucR C-terminal helix-turn-helix" evidence="2">
    <location>
        <begin position="464"/>
        <end position="522"/>
    </location>
</feature>
<sequence length="534" mass="62266">MNDILKRDSFKNVKVISGKMGLNNAVKWTHIIESEKFINYLNGGELILTTGIGLDSEPYANISFIEQLIKKNVAAICIELGNKFRDISPEIIKLSNEKNTPIITFPNIVKFVDITQDIHRLMVNNHYQILNSLYTLSKKFNALSLLPNGILKILEELHNYFKTPAFYIQPGSSSVYYPPHAKSIERKMIDYIHEHGLKDHYIQIEDNNFICSKVENTSRTPGYLFLQLTQEGSSDFLHTVLDHAGLAVSQITLRNEMAEERKQYTEVEVVQGFLHDRFHDYNRLDSLLPFSYKSSFFRVIVFIMNEINDEIWHEWNETKLRITLTIRGIFKRYNLFPLISVRENEISIISFMISRNKASDNKAKYEKALKLITEDEELQKLLNNEYYVGIGKNYNSVSEISQSYIEAKRVIELRQSNIASDLFYEDIGIYEILFQLQNRQQLESFIQSHLGRILQLEPKARLELLTTLEVFLDHNGSYKESSQKLFVVRQTLYHRINKLQDLLGKDFLSSPNRLALEFSVKAYRYFSSIDNLYT</sequence>
<reference evidence="3" key="1">
    <citation type="submission" date="2018-12" db="EMBL/GenBank/DDBJ databases">
        <authorList>
            <person name="Sun L."/>
            <person name="Chen Z."/>
        </authorList>
    </citation>
    <scope>NUCLEOTIDE SEQUENCE [LARGE SCALE GENOMIC DNA]</scope>
    <source>
        <strain evidence="3">3-2-2</strain>
    </source>
</reference>
<dbReference type="Pfam" id="PF07905">
    <property type="entry name" value="PucR"/>
    <property type="match status" value="1"/>
</dbReference>